<evidence type="ECO:0000256" key="4">
    <source>
        <dbReference type="ARBA" id="ARBA00022485"/>
    </source>
</evidence>
<dbReference type="InterPro" id="IPR013483">
    <property type="entry name" value="MoaA"/>
</dbReference>
<keyword evidence="4" id="KW-0004">4Fe-4S</keyword>
<protein>
    <recommendedName>
        <fullName evidence="3">GTP 3',8-cyclase</fullName>
        <ecNumber evidence="3">4.1.99.22</ecNumber>
    </recommendedName>
</protein>
<evidence type="ECO:0000256" key="2">
    <source>
        <dbReference type="ARBA" id="ARBA00005046"/>
    </source>
</evidence>
<evidence type="ECO:0000256" key="10">
    <source>
        <dbReference type="ARBA" id="ARBA00023134"/>
    </source>
</evidence>
<evidence type="ECO:0000256" key="5">
    <source>
        <dbReference type="ARBA" id="ARBA00022691"/>
    </source>
</evidence>
<dbReference type="PROSITE" id="PS51918">
    <property type="entry name" value="RADICAL_SAM"/>
    <property type="match status" value="1"/>
</dbReference>
<keyword evidence="6" id="KW-0479">Metal-binding</keyword>
<dbReference type="SFLD" id="SFLDG01383">
    <property type="entry name" value="cyclic_pyranopterin_phosphate"/>
    <property type="match status" value="1"/>
</dbReference>
<dbReference type="InterPro" id="IPR050105">
    <property type="entry name" value="MoCo_biosynth_MoaA/MoaC"/>
</dbReference>
<evidence type="ECO:0000256" key="8">
    <source>
        <dbReference type="ARBA" id="ARBA00023004"/>
    </source>
</evidence>
<evidence type="ECO:0000256" key="6">
    <source>
        <dbReference type="ARBA" id="ARBA00022723"/>
    </source>
</evidence>
<dbReference type="PROSITE" id="PS01305">
    <property type="entry name" value="MOAA_NIFB_PQQE"/>
    <property type="match status" value="1"/>
</dbReference>
<dbReference type="Proteomes" id="UP000230066">
    <property type="component" value="Unassembled WGS sequence"/>
</dbReference>
<dbReference type="SUPFAM" id="SSF102114">
    <property type="entry name" value="Radical SAM enzymes"/>
    <property type="match status" value="1"/>
</dbReference>
<evidence type="ECO:0000256" key="3">
    <source>
        <dbReference type="ARBA" id="ARBA00012167"/>
    </source>
</evidence>
<keyword evidence="11" id="KW-0501">Molybdenum cofactor biosynthesis</keyword>
<keyword evidence="12" id="KW-0456">Lyase</keyword>
<dbReference type="GO" id="GO:0051539">
    <property type="term" value="F:4 iron, 4 sulfur cluster binding"/>
    <property type="evidence" value="ECO:0007669"/>
    <property type="project" value="UniProtKB-KW"/>
</dbReference>
<proteinExistence type="predicted"/>
<dbReference type="AlphaFoldDB" id="A0A4E0R7A5"/>
<evidence type="ECO:0000256" key="13">
    <source>
        <dbReference type="ARBA" id="ARBA00048697"/>
    </source>
</evidence>
<comment type="caution">
    <text evidence="15">The sequence shown here is derived from an EMBL/GenBank/DDBJ whole genome shotgun (WGS) entry which is preliminary data.</text>
</comment>
<keyword evidence="8" id="KW-0408">Iron</keyword>
<keyword evidence="7" id="KW-0547">Nucleotide-binding</keyword>
<evidence type="ECO:0000256" key="12">
    <source>
        <dbReference type="ARBA" id="ARBA00023239"/>
    </source>
</evidence>
<gene>
    <name evidence="15" type="ORF">D915_004634</name>
</gene>
<dbReference type="CDD" id="cd21117">
    <property type="entry name" value="Twitch_MoaA"/>
    <property type="match status" value="1"/>
</dbReference>
<feature type="domain" description="Radical SAM core" evidence="14">
    <location>
        <begin position="36"/>
        <end position="270"/>
    </location>
</feature>
<dbReference type="InterPro" id="IPR010505">
    <property type="entry name" value="MoaA_twitch"/>
</dbReference>
<dbReference type="UniPathway" id="UPA00344"/>
<dbReference type="GO" id="GO:0006777">
    <property type="term" value="P:Mo-molybdopterin cofactor biosynthetic process"/>
    <property type="evidence" value="ECO:0007669"/>
    <property type="project" value="UniProtKB-KW"/>
</dbReference>
<dbReference type="InterPro" id="IPR058240">
    <property type="entry name" value="rSAM_sf"/>
</dbReference>
<dbReference type="InterPro" id="IPR006638">
    <property type="entry name" value="Elp3/MiaA/NifB-like_rSAM"/>
</dbReference>
<dbReference type="PANTHER" id="PTHR22960:SF0">
    <property type="entry name" value="MOLYBDENUM COFACTOR BIOSYNTHESIS PROTEIN 1"/>
    <property type="match status" value="1"/>
</dbReference>
<dbReference type="Pfam" id="PF04055">
    <property type="entry name" value="Radical_SAM"/>
    <property type="match status" value="1"/>
</dbReference>
<sequence length="392" mass="44447">MASSRWLRLLSLGQRRSLSFPVQCLDGQRFPKLVDRYGRVHSYLRISLTERCNLNCSYCMPMYEHGPDRTKGSMANWTIEELQFLTAYFVQRGVNKVRLTGGEPLLRRDLPELIASLNELRHVNDLPGLGHISMTTNGTTFTRRAAELRAAGLDSVNISLDSLRPERVRRLTGFAVLKHALSAIYAALEHGYDPVKVNCVVIRGFNEDELGDFVQMTHKLPIEVRFIEYMPFGGNRWDKEKLFPFVEMLSHIHGQYPELERIRASADSTAKLYRIAGWAGTIGLITSMTANFCNTCTRLRVTADGHLKTCLHDSVEVDLRSSIRNMAPNGIQPEALLRWMSNCENRLPGDFGRLLDRLDCLVDEALMQKKKEHAGMYQLSSGENRSMVRIGG</sequence>
<dbReference type="EMBL" id="JXXN02001546">
    <property type="protein sequence ID" value="THD24539.1"/>
    <property type="molecule type" value="Genomic_DNA"/>
</dbReference>
<keyword evidence="5" id="KW-0949">S-adenosyl-L-methionine</keyword>
<comment type="catalytic activity">
    <reaction evidence="13">
        <text>GTP + AH2 + S-adenosyl-L-methionine = (8S)-3',8-cyclo-7,8-dihydroguanosine 5'-triphosphate + 5'-deoxyadenosine + L-methionine + A + H(+)</text>
        <dbReference type="Rhea" id="RHEA:49576"/>
        <dbReference type="ChEBI" id="CHEBI:13193"/>
        <dbReference type="ChEBI" id="CHEBI:15378"/>
        <dbReference type="ChEBI" id="CHEBI:17319"/>
        <dbReference type="ChEBI" id="CHEBI:17499"/>
        <dbReference type="ChEBI" id="CHEBI:37565"/>
        <dbReference type="ChEBI" id="CHEBI:57844"/>
        <dbReference type="ChEBI" id="CHEBI:59789"/>
        <dbReference type="ChEBI" id="CHEBI:131766"/>
        <dbReference type="EC" id="4.1.99.22"/>
    </reaction>
</comment>
<dbReference type="Pfam" id="PF06463">
    <property type="entry name" value="Mob_synth_C"/>
    <property type="match status" value="1"/>
</dbReference>
<dbReference type="InterPro" id="IPR007197">
    <property type="entry name" value="rSAM"/>
</dbReference>
<keyword evidence="9" id="KW-0411">Iron-sulfur</keyword>
<dbReference type="GO" id="GO:0005525">
    <property type="term" value="F:GTP binding"/>
    <property type="evidence" value="ECO:0007669"/>
    <property type="project" value="UniProtKB-KW"/>
</dbReference>
<keyword evidence="10" id="KW-0342">GTP-binding</keyword>
<dbReference type="InterPro" id="IPR000385">
    <property type="entry name" value="MoaA_NifB_PqqE_Fe-S-bd_CS"/>
</dbReference>
<evidence type="ECO:0000256" key="1">
    <source>
        <dbReference type="ARBA" id="ARBA00001966"/>
    </source>
</evidence>
<evidence type="ECO:0000259" key="14">
    <source>
        <dbReference type="PROSITE" id="PS51918"/>
    </source>
</evidence>
<reference evidence="15" key="1">
    <citation type="submission" date="2019-03" db="EMBL/GenBank/DDBJ databases">
        <title>Improved annotation for the trematode Fasciola hepatica.</title>
        <authorList>
            <person name="Choi Y.-J."/>
            <person name="Martin J."/>
            <person name="Mitreva M."/>
        </authorList>
    </citation>
    <scope>NUCLEOTIDE SEQUENCE [LARGE SCALE GENOMIC DNA]</scope>
</reference>
<accession>A0A4E0R7A5</accession>
<dbReference type="SFLD" id="SFLDG01386">
    <property type="entry name" value="main_SPASM_domain-containing"/>
    <property type="match status" value="1"/>
</dbReference>
<dbReference type="Gene3D" id="3.20.20.70">
    <property type="entry name" value="Aldolase class I"/>
    <property type="match status" value="1"/>
</dbReference>
<evidence type="ECO:0000256" key="7">
    <source>
        <dbReference type="ARBA" id="ARBA00022741"/>
    </source>
</evidence>
<evidence type="ECO:0000313" key="15">
    <source>
        <dbReference type="EMBL" id="THD24539.1"/>
    </source>
</evidence>
<dbReference type="GO" id="GO:0061798">
    <property type="term" value="F:GTP 3',8'-cyclase activity"/>
    <property type="evidence" value="ECO:0007669"/>
    <property type="project" value="UniProtKB-EC"/>
</dbReference>
<organism evidence="15 16">
    <name type="scientific">Fasciola hepatica</name>
    <name type="common">Liver fluke</name>
    <dbReference type="NCBI Taxonomy" id="6192"/>
    <lineage>
        <taxon>Eukaryota</taxon>
        <taxon>Metazoa</taxon>
        <taxon>Spiralia</taxon>
        <taxon>Lophotrochozoa</taxon>
        <taxon>Platyhelminthes</taxon>
        <taxon>Trematoda</taxon>
        <taxon>Digenea</taxon>
        <taxon>Plagiorchiida</taxon>
        <taxon>Echinostomata</taxon>
        <taxon>Echinostomatoidea</taxon>
        <taxon>Fasciolidae</taxon>
        <taxon>Fasciola</taxon>
    </lineage>
</organism>
<dbReference type="NCBIfam" id="TIGR02666">
    <property type="entry name" value="moaA"/>
    <property type="match status" value="1"/>
</dbReference>
<dbReference type="EC" id="4.1.99.22" evidence="3"/>
<dbReference type="InterPro" id="IPR013785">
    <property type="entry name" value="Aldolase_TIM"/>
</dbReference>
<dbReference type="SFLD" id="SFLDG01067">
    <property type="entry name" value="SPASM/twitch_domain_containing"/>
    <property type="match status" value="1"/>
</dbReference>
<dbReference type="SFLD" id="SFLDS00029">
    <property type="entry name" value="Radical_SAM"/>
    <property type="match status" value="1"/>
</dbReference>
<comment type="cofactor">
    <cofactor evidence="1">
        <name>[4Fe-4S] cluster</name>
        <dbReference type="ChEBI" id="CHEBI:49883"/>
    </cofactor>
</comment>
<keyword evidence="16" id="KW-1185">Reference proteome</keyword>
<name>A0A4E0R7A5_FASHE</name>
<dbReference type="InterPro" id="IPR040064">
    <property type="entry name" value="MoaA-like"/>
</dbReference>
<comment type="pathway">
    <text evidence="2">Cofactor biosynthesis; molybdopterin biosynthesis.</text>
</comment>
<evidence type="ECO:0000256" key="11">
    <source>
        <dbReference type="ARBA" id="ARBA00023150"/>
    </source>
</evidence>
<dbReference type="PANTHER" id="PTHR22960">
    <property type="entry name" value="MOLYBDOPTERIN COFACTOR SYNTHESIS PROTEIN A"/>
    <property type="match status" value="1"/>
</dbReference>
<dbReference type="SMART" id="SM00729">
    <property type="entry name" value="Elp3"/>
    <property type="match status" value="1"/>
</dbReference>
<dbReference type="GO" id="GO:0061799">
    <property type="term" value="F:cyclic pyranopterin monophosphate synthase activity"/>
    <property type="evidence" value="ECO:0007669"/>
    <property type="project" value="TreeGrafter"/>
</dbReference>
<evidence type="ECO:0000256" key="9">
    <source>
        <dbReference type="ARBA" id="ARBA00023014"/>
    </source>
</evidence>
<dbReference type="CDD" id="cd01335">
    <property type="entry name" value="Radical_SAM"/>
    <property type="match status" value="1"/>
</dbReference>
<evidence type="ECO:0000313" key="16">
    <source>
        <dbReference type="Proteomes" id="UP000230066"/>
    </source>
</evidence>
<dbReference type="GO" id="GO:0046872">
    <property type="term" value="F:metal ion binding"/>
    <property type="evidence" value="ECO:0007669"/>
    <property type="project" value="UniProtKB-KW"/>
</dbReference>